<feature type="compositionally biased region" description="Polar residues" evidence="1">
    <location>
        <begin position="46"/>
        <end position="61"/>
    </location>
</feature>
<dbReference type="Pfam" id="PF14879">
    <property type="entry name" value="DUF4489"/>
    <property type="match status" value="1"/>
</dbReference>
<feature type="region of interest" description="Disordered" evidence="1">
    <location>
        <begin position="25"/>
        <end position="61"/>
    </location>
</feature>
<evidence type="ECO:0000313" key="3">
    <source>
        <dbReference type="Proteomes" id="UP000001662"/>
    </source>
</evidence>
<evidence type="ECO:0000313" key="2">
    <source>
        <dbReference type="EMBL" id="ADL04308.1"/>
    </source>
</evidence>
<dbReference type="STRING" id="610130.Closa_1712"/>
<dbReference type="eggNOG" id="ENOG5032XQC">
    <property type="taxonomic scope" value="Bacteria"/>
</dbReference>
<proteinExistence type="predicted"/>
<sequence length="214" mass="24151">MYNRLFCMSCLPYYSYRSAASRNPQSVQFGQPIQPTQPTQPTQLTHSQSLDNSPYVQEQQKSSCDLPPANEVLIKSSAMGGIILPEFTDKNATYNVASLNLDTYSYRDFFIHFNFTCNIVTTGSRMHLRFQLFKQGKDTTVQTPVSSSQVYSRYEVSGESNTFSFIAYDRDSMGCRCCNYSVFVQIMGFETMGTITITNPVLIASIIENNSEIV</sequence>
<dbReference type="RefSeq" id="WP_013272398.1">
    <property type="nucleotide sequence ID" value="NC_014376.1"/>
</dbReference>
<accession>D9QZ57</accession>
<feature type="compositionally biased region" description="Low complexity" evidence="1">
    <location>
        <begin position="31"/>
        <end position="45"/>
    </location>
</feature>
<organism evidence="2 3">
    <name type="scientific">Lacrimispora saccharolytica (strain ATCC 35040 / DSM 2544 / NRCC 2533 / WM1)</name>
    <name type="common">Clostridium saccharolyticum</name>
    <dbReference type="NCBI Taxonomy" id="610130"/>
    <lineage>
        <taxon>Bacteria</taxon>
        <taxon>Bacillati</taxon>
        <taxon>Bacillota</taxon>
        <taxon>Clostridia</taxon>
        <taxon>Lachnospirales</taxon>
        <taxon>Lachnospiraceae</taxon>
        <taxon>Lacrimispora</taxon>
    </lineage>
</organism>
<protein>
    <recommendedName>
        <fullName evidence="4">DUF4489 domain-containing protein</fullName>
    </recommendedName>
</protein>
<evidence type="ECO:0000256" key="1">
    <source>
        <dbReference type="SAM" id="MobiDB-lite"/>
    </source>
</evidence>
<dbReference type="KEGG" id="csh:Closa_1712"/>
<dbReference type="PaxDb" id="610130-Closa_1712"/>
<keyword evidence="3" id="KW-1185">Reference proteome</keyword>
<dbReference type="HOGENOM" id="CLU_111933_0_0_9"/>
<gene>
    <name evidence="2" type="ordered locus">Closa_1712</name>
</gene>
<dbReference type="InterPro" id="IPR027972">
    <property type="entry name" value="DUF4489"/>
</dbReference>
<dbReference type="AlphaFoldDB" id="D9QZ57"/>
<dbReference type="EMBL" id="CP002109">
    <property type="protein sequence ID" value="ADL04308.1"/>
    <property type="molecule type" value="Genomic_DNA"/>
</dbReference>
<dbReference type="Proteomes" id="UP000001662">
    <property type="component" value="Chromosome"/>
</dbReference>
<reference evidence="2" key="1">
    <citation type="submission" date="2010-07" db="EMBL/GenBank/DDBJ databases">
        <title>Complete sequence of Clostridium saccharolyticum WM1.</title>
        <authorList>
            <consortium name="US DOE Joint Genome Institute"/>
            <person name="Lucas S."/>
            <person name="Copeland A."/>
            <person name="Lapidus A."/>
            <person name="Cheng J.-F."/>
            <person name="Bruce D."/>
            <person name="Goodwin L."/>
            <person name="Pitluck S."/>
            <person name="Chertkov O."/>
            <person name="Detter J.C."/>
            <person name="Han C."/>
            <person name="Tapia R."/>
            <person name="Land M."/>
            <person name="Hauser L."/>
            <person name="Chang Y.-J."/>
            <person name="Jeffries C."/>
            <person name="Kyrpides N."/>
            <person name="Ivanova N."/>
            <person name="Mikhailova N."/>
            <person name="Mouttaki H."/>
            <person name="Lin L."/>
            <person name="Zhou J."/>
            <person name="Hemme C.L."/>
            <person name="Woyke T."/>
        </authorList>
    </citation>
    <scope>NUCLEOTIDE SEQUENCE [LARGE SCALE GENOMIC DNA]</scope>
    <source>
        <strain evidence="2">WM1</strain>
    </source>
</reference>
<name>D9QZ57_LACSW</name>
<evidence type="ECO:0008006" key="4">
    <source>
        <dbReference type="Google" id="ProtNLM"/>
    </source>
</evidence>